<dbReference type="eggNOG" id="COG4636">
    <property type="taxonomic scope" value="Bacteria"/>
</dbReference>
<reference evidence="3 4" key="1">
    <citation type="journal article" date="2003" name="DNA Res.">
        <title>Complete genome structure of Gloeobacter violaceus PCC 7421, a cyanobacterium that lacks thylakoids.</title>
        <authorList>
            <person name="Nakamura Y."/>
            <person name="Kaneko T."/>
            <person name="Sato S."/>
            <person name="Mimuro M."/>
            <person name="Miyashita H."/>
            <person name="Tsuchiya T."/>
            <person name="Sasamoto S."/>
            <person name="Watanabe A."/>
            <person name="Kawashima K."/>
            <person name="Kishida Y."/>
            <person name="Kiyokawa C."/>
            <person name="Kohara M."/>
            <person name="Matsumoto M."/>
            <person name="Matsuno A."/>
            <person name="Nakazaki N."/>
            <person name="Shimpo S."/>
            <person name="Takeuchi C."/>
            <person name="Yamada M."/>
            <person name="Tabata S."/>
        </authorList>
    </citation>
    <scope>NUCLEOTIDE SEQUENCE [LARGE SCALE GENOMIC DNA]</scope>
    <source>
        <strain evidence="4">ATCC 29082 / PCC 7421</strain>
    </source>
</reference>
<keyword evidence="4" id="KW-1185">Reference proteome</keyword>
<dbReference type="InParanoid" id="Q7NK84"/>
<dbReference type="PhylomeDB" id="Q7NK84"/>
<dbReference type="EMBL" id="BA000045">
    <property type="protein sequence ID" value="BAC89535.1"/>
    <property type="molecule type" value="Genomic_DNA"/>
</dbReference>
<dbReference type="CDD" id="cd06260">
    <property type="entry name" value="DUF820-like"/>
    <property type="match status" value="1"/>
</dbReference>
<dbReference type="PANTHER" id="PTHR33352">
    <property type="entry name" value="SLR1095 PROTEIN"/>
    <property type="match status" value="1"/>
</dbReference>
<dbReference type="EnsemblBacteria" id="BAC89535">
    <property type="protein sequence ID" value="BAC89535"/>
    <property type="gene ID" value="BAC89535"/>
</dbReference>
<reference evidence="3 4" key="2">
    <citation type="journal article" date="2003" name="DNA Res.">
        <title>Complete genome structure of Gloeobacter violaceus PCC 7421, a cyanobacterium that lacks thylakoids (supplement).</title>
        <authorList>
            <person name="Nakamura Y."/>
            <person name="Kaneko T."/>
            <person name="Sato S."/>
            <person name="Mimuro M."/>
            <person name="Miyashita H."/>
            <person name="Tsuchiya T."/>
            <person name="Sasamoto S."/>
            <person name="Watanabe A."/>
            <person name="Kawashima K."/>
            <person name="Kishida Y."/>
            <person name="Kiyokawa C."/>
            <person name="Kohara M."/>
            <person name="Matsumoto M."/>
            <person name="Matsuno A."/>
            <person name="Nakazaki N."/>
            <person name="Shimpo S."/>
            <person name="Takeuchi C."/>
            <person name="Yamada M."/>
            <person name="Tabata S."/>
        </authorList>
    </citation>
    <scope>NUCLEOTIDE SEQUENCE [LARGE SCALE GENOMIC DNA]</scope>
    <source>
        <strain evidence="4">ATCC 29082 / PCC 7421</strain>
    </source>
</reference>
<evidence type="ECO:0000313" key="3">
    <source>
        <dbReference type="EMBL" id="BAC89535.1"/>
    </source>
</evidence>
<dbReference type="InterPro" id="IPR008538">
    <property type="entry name" value="Uma2"/>
</dbReference>
<sequence length="248" mass="28394">MTFVLPSVTYPSSDGEPVAETFDHLYAILVTLEVLRQYLSGQQATVLANQFLYYAQGFPRLRVAPDVMVIFSVAPGGRDNYKIWEEGQVPAAIFEMTSAGTQQNDTVEKKHLYERLGVREYWLFDPRGEWVEGRLQGYRLQPVEVMGEVVEVYLPITDGRSAVLGLRLQVEDRLPAFYREDSGEKLLIPAELAEELHRTAALLEQERRAREQERQGREQERRAREQAERRAAALAERLRELGVDPDTV</sequence>
<feature type="region of interest" description="Disordered" evidence="1">
    <location>
        <begin position="207"/>
        <end position="229"/>
    </location>
</feature>
<evidence type="ECO:0000256" key="1">
    <source>
        <dbReference type="SAM" id="MobiDB-lite"/>
    </source>
</evidence>
<dbReference type="OrthoDB" id="529629at2"/>
<dbReference type="STRING" id="251221.gene:10759083"/>
<evidence type="ECO:0000259" key="2">
    <source>
        <dbReference type="Pfam" id="PF05685"/>
    </source>
</evidence>
<protein>
    <submittedName>
        <fullName evidence="3">Glr1594 protein</fullName>
    </submittedName>
</protein>
<name>Q7NK84_GLOVI</name>
<proteinExistence type="predicted"/>
<dbReference type="Pfam" id="PF05685">
    <property type="entry name" value="Uma2"/>
    <property type="match status" value="1"/>
</dbReference>
<dbReference type="InterPro" id="IPR011335">
    <property type="entry name" value="Restrct_endonuc-II-like"/>
</dbReference>
<dbReference type="PATRIC" id="fig|251221.4.peg.1631"/>
<dbReference type="RefSeq" id="WP_011141593.1">
    <property type="nucleotide sequence ID" value="NC_005125.1"/>
</dbReference>
<accession>Q7NK84</accession>
<dbReference type="InterPro" id="IPR012296">
    <property type="entry name" value="Nuclease_put_TT1808"/>
</dbReference>
<organism evidence="3 4">
    <name type="scientific">Gloeobacter violaceus (strain ATCC 29082 / PCC 7421)</name>
    <dbReference type="NCBI Taxonomy" id="251221"/>
    <lineage>
        <taxon>Bacteria</taxon>
        <taxon>Bacillati</taxon>
        <taxon>Cyanobacteriota</taxon>
        <taxon>Cyanophyceae</taxon>
        <taxon>Gloeobacterales</taxon>
        <taxon>Gloeobacteraceae</taxon>
        <taxon>Gloeobacter</taxon>
    </lineage>
</organism>
<gene>
    <name evidence="3" type="ordered locus">glr1594</name>
</gene>
<dbReference type="SUPFAM" id="SSF52980">
    <property type="entry name" value="Restriction endonuclease-like"/>
    <property type="match status" value="1"/>
</dbReference>
<dbReference type="HOGENOM" id="CLU_075279_0_1_3"/>
<dbReference type="PANTHER" id="PTHR33352:SF2">
    <property type="entry name" value="SLL0995 PROTEIN"/>
    <property type="match status" value="1"/>
</dbReference>
<feature type="domain" description="Putative restriction endonuclease" evidence="2">
    <location>
        <begin position="13"/>
        <end position="157"/>
    </location>
</feature>
<dbReference type="KEGG" id="gvi:glr1594"/>
<dbReference type="Proteomes" id="UP000000557">
    <property type="component" value="Chromosome"/>
</dbReference>
<dbReference type="AlphaFoldDB" id="Q7NK84"/>
<dbReference type="Gene3D" id="3.90.1570.10">
    <property type="entry name" value="tt1808, chain A"/>
    <property type="match status" value="1"/>
</dbReference>
<evidence type="ECO:0000313" key="4">
    <source>
        <dbReference type="Proteomes" id="UP000000557"/>
    </source>
</evidence>